<protein>
    <submittedName>
        <fullName evidence="2">Uncharacterized protein</fullName>
    </submittedName>
</protein>
<evidence type="ECO:0000313" key="2">
    <source>
        <dbReference type="EMBL" id="KAK3854956.1"/>
    </source>
</evidence>
<dbReference type="Proteomes" id="UP001286313">
    <property type="component" value="Unassembled WGS sequence"/>
</dbReference>
<feature type="region of interest" description="Disordered" evidence="1">
    <location>
        <begin position="1"/>
        <end position="51"/>
    </location>
</feature>
<organism evidence="2 3">
    <name type="scientific">Petrolisthes cinctipes</name>
    <name type="common">Flat porcelain crab</name>
    <dbReference type="NCBI Taxonomy" id="88211"/>
    <lineage>
        <taxon>Eukaryota</taxon>
        <taxon>Metazoa</taxon>
        <taxon>Ecdysozoa</taxon>
        <taxon>Arthropoda</taxon>
        <taxon>Crustacea</taxon>
        <taxon>Multicrustacea</taxon>
        <taxon>Malacostraca</taxon>
        <taxon>Eumalacostraca</taxon>
        <taxon>Eucarida</taxon>
        <taxon>Decapoda</taxon>
        <taxon>Pleocyemata</taxon>
        <taxon>Anomura</taxon>
        <taxon>Galatheoidea</taxon>
        <taxon>Porcellanidae</taxon>
        <taxon>Petrolisthes</taxon>
    </lineage>
</organism>
<name>A0AAE1BQ56_PETCI</name>
<comment type="caution">
    <text evidence="2">The sequence shown here is derived from an EMBL/GenBank/DDBJ whole genome shotgun (WGS) entry which is preliminary data.</text>
</comment>
<reference evidence="2" key="1">
    <citation type="submission" date="2023-10" db="EMBL/GenBank/DDBJ databases">
        <title>Genome assemblies of two species of porcelain crab, Petrolisthes cinctipes and Petrolisthes manimaculis (Anomura: Porcellanidae).</title>
        <authorList>
            <person name="Angst P."/>
        </authorList>
    </citation>
    <scope>NUCLEOTIDE SEQUENCE</scope>
    <source>
        <strain evidence="2">PB745_01</strain>
        <tissue evidence="2">Gill</tissue>
    </source>
</reference>
<proteinExistence type="predicted"/>
<evidence type="ECO:0000313" key="3">
    <source>
        <dbReference type="Proteomes" id="UP001286313"/>
    </source>
</evidence>
<accession>A0AAE1BQ56</accession>
<sequence length="113" mass="13279">MWWGERGQGGKEGKEGQRARRDRGQGWTEARRDRGQGGTEGKEGQRGRRDRWVGGIEYEVGQREGWKKKKPVWKKTAEERKMNGKWNKPEGKKRSRTDGRRLFYHMAMSCQQA</sequence>
<feature type="compositionally biased region" description="Basic and acidic residues" evidence="1">
    <location>
        <begin position="8"/>
        <end position="51"/>
    </location>
</feature>
<evidence type="ECO:0000256" key="1">
    <source>
        <dbReference type="SAM" id="MobiDB-lite"/>
    </source>
</evidence>
<dbReference type="EMBL" id="JAWQEG010006404">
    <property type="protein sequence ID" value="KAK3854956.1"/>
    <property type="molecule type" value="Genomic_DNA"/>
</dbReference>
<feature type="region of interest" description="Disordered" evidence="1">
    <location>
        <begin position="64"/>
        <end position="100"/>
    </location>
</feature>
<dbReference type="AlphaFoldDB" id="A0AAE1BQ56"/>
<keyword evidence="3" id="KW-1185">Reference proteome</keyword>
<feature type="compositionally biased region" description="Basic and acidic residues" evidence="1">
    <location>
        <begin position="75"/>
        <end position="100"/>
    </location>
</feature>
<gene>
    <name evidence="2" type="ORF">Pcinc_038610</name>
</gene>